<organism evidence="9 10">
    <name type="scientific">Deinococcus humi</name>
    <dbReference type="NCBI Taxonomy" id="662880"/>
    <lineage>
        <taxon>Bacteria</taxon>
        <taxon>Thermotogati</taxon>
        <taxon>Deinococcota</taxon>
        <taxon>Deinococci</taxon>
        <taxon>Deinococcales</taxon>
        <taxon>Deinococcaceae</taxon>
        <taxon>Deinococcus</taxon>
    </lineage>
</organism>
<dbReference type="AlphaFoldDB" id="A0A7W8ND22"/>
<dbReference type="InterPro" id="IPR029016">
    <property type="entry name" value="GAF-like_dom_sf"/>
</dbReference>
<keyword evidence="3" id="KW-0597">Phosphoprotein</keyword>
<evidence type="ECO:0000256" key="3">
    <source>
        <dbReference type="ARBA" id="ARBA00022553"/>
    </source>
</evidence>
<evidence type="ECO:0000256" key="4">
    <source>
        <dbReference type="ARBA" id="ARBA00022679"/>
    </source>
</evidence>
<proteinExistence type="predicted"/>
<dbReference type="Gene3D" id="2.10.70.100">
    <property type="match status" value="1"/>
</dbReference>
<dbReference type="EC" id="2.7.13.3" evidence="2"/>
<dbReference type="Gene3D" id="3.30.565.10">
    <property type="entry name" value="Histidine kinase-like ATPase, C-terminal domain"/>
    <property type="match status" value="1"/>
</dbReference>
<dbReference type="PRINTS" id="PR00344">
    <property type="entry name" value="BCTRLSENSOR"/>
</dbReference>
<dbReference type="InterPro" id="IPR003661">
    <property type="entry name" value="HisK_dim/P_dom"/>
</dbReference>
<dbReference type="Pfam" id="PF02518">
    <property type="entry name" value="HATPase_c"/>
    <property type="match status" value="1"/>
</dbReference>
<dbReference type="PANTHER" id="PTHR43304:SF1">
    <property type="entry name" value="PAC DOMAIN-CONTAINING PROTEIN"/>
    <property type="match status" value="1"/>
</dbReference>
<dbReference type="SUPFAM" id="SSF55874">
    <property type="entry name" value="ATPase domain of HSP90 chaperone/DNA topoisomerase II/histidine kinase"/>
    <property type="match status" value="1"/>
</dbReference>
<evidence type="ECO:0000313" key="10">
    <source>
        <dbReference type="Proteomes" id="UP000552709"/>
    </source>
</evidence>
<dbReference type="Pfam" id="PF08448">
    <property type="entry name" value="PAS_4"/>
    <property type="match status" value="1"/>
</dbReference>
<dbReference type="FunFam" id="3.30.565.10:FF:000006">
    <property type="entry name" value="Sensor histidine kinase WalK"/>
    <property type="match status" value="1"/>
</dbReference>
<keyword evidence="10" id="KW-1185">Reference proteome</keyword>
<dbReference type="PANTHER" id="PTHR43304">
    <property type="entry name" value="PHYTOCHROME-LIKE PROTEIN CPH1"/>
    <property type="match status" value="1"/>
</dbReference>
<feature type="domain" description="Histidine kinase" evidence="6">
    <location>
        <begin position="830"/>
        <end position="1041"/>
    </location>
</feature>
<dbReference type="InterPro" id="IPR000014">
    <property type="entry name" value="PAS"/>
</dbReference>
<dbReference type="PROSITE" id="PS50113">
    <property type="entry name" value="PAC"/>
    <property type="match status" value="3"/>
</dbReference>
<comment type="catalytic activity">
    <reaction evidence="1">
        <text>ATP + protein L-histidine = ADP + protein N-phospho-L-histidine.</text>
        <dbReference type="EC" id="2.7.13.3"/>
    </reaction>
</comment>
<feature type="domain" description="PAS" evidence="7">
    <location>
        <begin position="412"/>
        <end position="452"/>
    </location>
</feature>
<feature type="domain" description="PAS" evidence="7">
    <location>
        <begin position="12"/>
        <end position="73"/>
    </location>
</feature>
<dbReference type="PROSITE" id="PS50109">
    <property type="entry name" value="HIS_KIN"/>
    <property type="match status" value="1"/>
</dbReference>
<protein>
    <recommendedName>
        <fullName evidence="2">histidine kinase</fullName>
        <ecNumber evidence="2">2.7.13.3</ecNumber>
    </recommendedName>
</protein>
<dbReference type="Gene3D" id="3.30.450.20">
    <property type="entry name" value="PAS domain"/>
    <property type="match status" value="5"/>
</dbReference>
<dbReference type="InterPro" id="IPR036097">
    <property type="entry name" value="HisK_dim/P_sf"/>
</dbReference>
<accession>A0A7W8ND22</accession>
<evidence type="ECO:0000256" key="5">
    <source>
        <dbReference type="ARBA" id="ARBA00022777"/>
    </source>
</evidence>
<dbReference type="NCBIfam" id="TIGR00229">
    <property type="entry name" value="sensory_box"/>
    <property type="match status" value="3"/>
</dbReference>
<feature type="domain" description="PAC" evidence="8">
    <location>
        <begin position="488"/>
        <end position="544"/>
    </location>
</feature>
<dbReference type="InterPro" id="IPR000700">
    <property type="entry name" value="PAS-assoc_C"/>
</dbReference>
<dbReference type="RefSeq" id="WP_184130487.1">
    <property type="nucleotide sequence ID" value="NZ_JACHFL010000004.1"/>
</dbReference>
<evidence type="ECO:0000259" key="8">
    <source>
        <dbReference type="PROSITE" id="PS50113"/>
    </source>
</evidence>
<dbReference type="PROSITE" id="PS50112">
    <property type="entry name" value="PAS"/>
    <property type="match status" value="3"/>
</dbReference>
<dbReference type="InterPro" id="IPR005467">
    <property type="entry name" value="His_kinase_dom"/>
</dbReference>
<evidence type="ECO:0000256" key="2">
    <source>
        <dbReference type="ARBA" id="ARBA00012438"/>
    </source>
</evidence>
<dbReference type="GO" id="GO:0006355">
    <property type="term" value="P:regulation of DNA-templated transcription"/>
    <property type="evidence" value="ECO:0007669"/>
    <property type="project" value="InterPro"/>
</dbReference>
<dbReference type="InterPro" id="IPR013656">
    <property type="entry name" value="PAS_4"/>
</dbReference>
<dbReference type="SUPFAM" id="SSF55785">
    <property type="entry name" value="PYP-like sensor domain (PAS domain)"/>
    <property type="match status" value="5"/>
</dbReference>
<dbReference type="CDD" id="cd00130">
    <property type="entry name" value="PAS"/>
    <property type="match status" value="4"/>
</dbReference>
<dbReference type="SMART" id="SM00086">
    <property type="entry name" value="PAC"/>
    <property type="match status" value="4"/>
</dbReference>
<dbReference type="Pfam" id="PF00512">
    <property type="entry name" value="HisKA"/>
    <property type="match status" value="1"/>
</dbReference>
<feature type="domain" description="PAC" evidence="8">
    <location>
        <begin position="749"/>
        <end position="801"/>
    </location>
</feature>
<dbReference type="GO" id="GO:0000155">
    <property type="term" value="F:phosphorelay sensor kinase activity"/>
    <property type="evidence" value="ECO:0007669"/>
    <property type="project" value="InterPro"/>
</dbReference>
<dbReference type="Gene3D" id="3.30.450.40">
    <property type="match status" value="1"/>
</dbReference>
<dbReference type="InterPro" id="IPR001610">
    <property type="entry name" value="PAC"/>
</dbReference>
<dbReference type="Gene3D" id="1.10.287.130">
    <property type="match status" value="1"/>
</dbReference>
<dbReference type="FunFam" id="3.30.450.20:FF:000099">
    <property type="entry name" value="Sensory box sensor histidine kinase"/>
    <property type="match status" value="1"/>
</dbReference>
<dbReference type="SMART" id="SM00388">
    <property type="entry name" value="HisKA"/>
    <property type="match status" value="1"/>
</dbReference>
<dbReference type="EMBL" id="JACHFL010000004">
    <property type="protein sequence ID" value="MBB5362789.1"/>
    <property type="molecule type" value="Genomic_DNA"/>
</dbReference>
<dbReference type="InterPro" id="IPR004358">
    <property type="entry name" value="Sig_transdc_His_kin-like_C"/>
</dbReference>
<dbReference type="SMART" id="SM00065">
    <property type="entry name" value="GAF"/>
    <property type="match status" value="1"/>
</dbReference>
<sequence length="1041" mass="115786">MPTPDTSSRLWLDTLIAPAWITEAQGGVIYANRALLKYSGLSSESLEASFPELLFPEDREEALTIWKGSREEGRSGEHAVRLLDQDGRPRWFCVQFQPVAGTPGRWLAVAHDIHALKLVEEQSARVQAVTAELSQAHDQAGILAALPLCARVMDAPRASVTVLHAAERELHLVGAHGYPEESLGAFRVLDAAVSVPAADVMRTGAPLILSGEAFAASYPHLVGKQDMPSGTLALLPLIANGIPVGVLTLGFLEAREVEAADQRFMLLLAELLAQALERVRLFEEERATRIKTRSMLNAVPQLVWTSRPDEAPMHFNRPWAEYTGLGEMLDRDAWRDAWRQVIHPDDRATVQAARAEGIAKGQVYICEVRFRRHDGAYRWHEATVHPLEGGEWLGVAIDIHDRREAELAQAQSEAQLSAVLDALPVGVLIADETGRLVRDNAAHRELWGMAPQTTNWEGYGEWVGWWPDTGKRLEADEWAMTRALLEGKTVRGELVEYQPFGSVERRFFLNNAAPIHDAVGRLIGGVVAEQDVTAQVAAERALRENAERVQLALAAGAILGTWFWDLRSDRFTVDEGFAVNFGLDPAVGRERLSLEQVIATVHPEDRAGLIAEINEAIRCGGPYTHQYRVRRRDGRYYWIEASGRVDHAEDGTPLSFPGVLLDLEERRAMLSALRESETRFRELADHISQFAWTADASGSISWYNQRWYDYTGTTLEQMQGWGWQAAHHPDHVERVLMKFRRAVEAGEAWEDTFPLRGKDGTYRWFLSRALPIRDQGGQVMRWFGTNTDVTEQRETQAQLLELNMSLEARVADRTRELQAANEELGAFAYTVSHDLRAPVRHVSSFAGLLRRKIGDQPGLLRYVEQIEGAAARMETLTDALLGLARAGMTELNKTDVDLGALVAAVRDDLAAEVMERKVTWQVGDLPTVRADAGLLRQVFANLLGNALKYSRGREEAAVEVWVENTSVEVTVAVRDNGAGFDPGQASKLFGVFQRLHHQDEFEGTGVGLANVKRVVEKHGGRVWAEGRLGKGATFFFTLPHA</sequence>
<dbReference type="SMART" id="SM00091">
    <property type="entry name" value="PAS"/>
    <property type="match status" value="5"/>
</dbReference>
<reference evidence="9 10" key="1">
    <citation type="submission" date="2020-08" db="EMBL/GenBank/DDBJ databases">
        <title>Genomic Encyclopedia of Type Strains, Phase IV (KMG-IV): sequencing the most valuable type-strain genomes for metagenomic binning, comparative biology and taxonomic classification.</title>
        <authorList>
            <person name="Goeker M."/>
        </authorList>
    </citation>
    <scope>NUCLEOTIDE SEQUENCE [LARGE SCALE GENOMIC DNA]</scope>
    <source>
        <strain evidence="9 10">DSM 27939</strain>
    </source>
</reference>
<dbReference type="InterPro" id="IPR003594">
    <property type="entry name" value="HATPase_dom"/>
</dbReference>
<dbReference type="SMART" id="SM00387">
    <property type="entry name" value="HATPase_c"/>
    <property type="match status" value="1"/>
</dbReference>
<feature type="domain" description="PAC" evidence="8">
    <location>
        <begin position="623"/>
        <end position="675"/>
    </location>
</feature>
<dbReference type="Pfam" id="PF08447">
    <property type="entry name" value="PAS_3"/>
    <property type="match status" value="3"/>
</dbReference>
<evidence type="ECO:0000259" key="7">
    <source>
        <dbReference type="PROSITE" id="PS50112"/>
    </source>
</evidence>
<dbReference type="InterPro" id="IPR003018">
    <property type="entry name" value="GAF"/>
</dbReference>
<gene>
    <name evidence="9" type="ORF">HNQ08_001887</name>
</gene>
<evidence type="ECO:0000256" key="1">
    <source>
        <dbReference type="ARBA" id="ARBA00000085"/>
    </source>
</evidence>
<dbReference type="Pfam" id="PF13185">
    <property type="entry name" value="GAF_2"/>
    <property type="match status" value="1"/>
</dbReference>
<dbReference type="InterPro" id="IPR035965">
    <property type="entry name" value="PAS-like_dom_sf"/>
</dbReference>
<dbReference type="InterPro" id="IPR013767">
    <property type="entry name" value="PAS_fold"/>
</dbReference>
<keyword evidence="4" id="KW-0808">Transferase</keyword>
<dbReference type="InterPro" id="IPR052162">
    <property type="entry name" value="Sensor_kinase/Photoreceptor"/>
</dbReference>
<name>A0A7W8ND22_9DEIO</name>
<dbReference type="InterPro" id="IPR036890">
    <property type="entry name" value="HATPase_C_sf"/>
</dbReference>
<evidence type="ECO:0000313" key="9">
    <source>
        <dbReference type="EMBL" id="MBB5362789.1"/>
    </source>
</evidence>
<dbReference type="Proteomes" id="UP000552709">
    <property type="component" value="Unassembled WGS sequence"/>
</dbReference>
<evidence type="ECO:0000259" key="6">
    <source>
        <dbReference type="PROSITE" id="PS50109"/>
    </source>
</evidence>
<dbReference type="CDD" id="cd00082">
    <property type="entry name" value="HisKA"/>
    <property type="match status" value="1"/>
</dbReference>
<dbReference type="Pfam" id="PF00989">
    <property type="entry name" value="PAS"/>
    <property type="match status" value="1"/>
</dbReference>
<dbReference type="InterPro" id="IPR013655">
    <property type="entry name" value="PAS_fold_3"/>
</dbReference>
<comment type="caution">
    <text evidence="9">The sequence shown here is derived from an EMBL/GenBank/DDBJ whole genome shotgun (WGS) entry which is preliminary data.</text>
</comment>
<dbReference type="SUPFAM" id="SSF47384">
    <property type="entry name" value="Homodimeric domain of signal transducing histidine kinase"/>
    <property type="match status" value="1"/>
</dbReference>
<feature type="domain" description="PAS" evidence="7">
    <location>
        <begin position="676"/>
        <end position="746"/>
    </location>
</feature>
<dbReference type="SUPFAM" id="SSF55781">
    <property type="entry name" value="GAF domain-like"/>
    <property type="match status" value="1"/>
</dbReference>
<keyword evidence="5" id="KW-0418">Kinase</keyword>